<sequence>MEAAGVLSSAFGLGMLLQASQAAFFSAINGHVKALFLHRRRLALLAFQLCVSLYSIFQFASLLLLADLPCQIAVRFTLLFDQCARVAILGLGIWKVIDESAFKAEKFVWIVVLVLRVFLGGVVVSFTQKNFIPVCFPEPTQIFVGCIAIGFDIALWVLLLLRIVGLWGLFADQGRGGRSEGKSQGYGMFLIALTVLGWSVVGGYIILGSCYALREANNRIREAFRTY</sequence>
<comment type="caution">
    <text evidence="2">The sequence shown here is derived from an EMBL/GenBank/DDBJ whole genome shotgun (WGS) entry which is preliminary data.</text>
</comment>
<feature type="transmembrane region" description="Helical" evidence="1">
    <location>
        <begin position="42"/>
        <end position="66"/>
    </location>
</feature>
<dbReference type="Proteomes" id="UP000244722">
    <property type="component" value="Unassembled WGS sequence"/>
</dbReference>
<reference evidence="2 3" key="1">
    <citation type="submission" date="2017-04" db="EMBL/GenBank/DDBJ databases">
        <title>Draft genome sequence of Tuber borchii Vittad., a whitish edible truffle.</title>
        <authorList>
            <consortium name="DOE Joint Genome Institute"/>
            <person name="Murat C."/>
            <person name="Kuo A."/>
            <person name="Barry K.W."/>
            <person name="Clum A."/>
            <person name="Dockter R.B."/>
            <person name="Fauchery L."/>
            <person name="Iotti M."/>
            <person name="Kohler A."/>
            <person name="Labutti K."/>
            <person name="Lindquist E.A."/>
            <person name="Lipzen A."/>
            <person name="Ohm R.A."/>
            <person name="Wang M."/>
            <person name="Grigoriev I.V."/>
            <person name="Zambonelli A."/>
            <person name="Martin F.M."/>
        </authorList>
    </citation>
    <scope>NUCLEOTIDE SEQUENCE [LARGE SCALE GENOMIC DNA]</scope>
    <source>
        <strain evidence="2 3">Tbo3840</strain>
    </source>
</reference>
<keyword evidence="1" id="KW-1133">Transmembrane helix</keyword>
<proteinExistence type="predicted"/>
<accession>A0A2T7A9P8</accession>
<dbReference type="AlphaFoldDB" id="A0A2T7A9P8"/>
<feature type="transmembrane region" description="Helical" evidence="1">
    <location>
        <begin position="142"/>
        <end position="164"/>
    </location>
</feature>
<dbReference type="STRING" id="42251.A0A2T7A9P8"/>
<feature type="transmembrane region" description="Helical" evidence="1">
    <location>
        <begin position="185"/>
        <end position="207"/>
    </location>
</feature>
<protein>
    <submittedName>
        <fullName evidence="2">Uncharacterized protein</fullName>
    </submittedName>
</protein>
<evidence type="ECO:0000256" key="1">
    <source>
        <dbReference type="SAM" id="Phobius"/>
    </source>
</evidence>
<gene>
    <name evidence="2" type="ORF">B9Z19DRAFT_12823</name>
</gene>
<feature type="transmembrane region" description="Helical" evidence="1">
    <location>
        <begin position="106"/>
        <end position="127"/>
    </location>
</feature>
<feature type="transmembrane region" description="Helical" evidence="1">
    <location>
        <begin position="6"/>
        <end position="30"/>
    </location>
</feature>
<keyword evidence="1" id="KW-0472">Membrane</keyword>
<evidence type="ECO:0000313" key="2">
    <source>
        <dbReference type="EMBL" id="PUU84445.1"/>
    </source>
</evidence>
<evidence type="ECO:0000313" key="3">
    <source>
        <dbReference type="Proteomes" id="UP000244722"/>
    </source>
</evidence>
<dbReference type="EMBL" id="NESQ01000001">
    <property type="protein sequence ID" value="PUU84445.1"/>
    <property type="molecule type" value="Genomic_DNA"/>
</dbReference>
<keyword evidence="1" id="KW-0812">Transmembrane</keyword>
<name>A0A2T7A9P8_TUBBO</name>
<keyword evidence="3" id="KW-1185">Reference proteome</keyword>
<organism evidence="2 3">
    <name type="scientific">Tuber borchii</name>
    <name type="common">White truffle</name>
    <dbReference type="NCBI Taxonomy" id="42251"/>
    <lineage>
        <taxon>Eukaryota</taxon>
        <taxon>Fungi</taxon>
        <taxon>Dikarya</taxon>
        <taxon>Ascomycota</taxon>
        <taxon>Pezizomycotina</taxon>
        <taxon>Pezizomycetes</taxon>
        <taxon>Pezizales</taxon>
        <taxon>Tuberaceae</taxon>
        <taxon>Tuber</taxon>
    </lineage>
</organism>